<dbReference type="PROSITE" id="PS50077">
    <property type="entry name" value="HEAT_REPEAT"/>
    <property type="match status" value="1"/>
</dbReference>
<comment type="similarity">
    <text evidence="1">Belongs to the CAND family.</text>
</comment>
<name>A0A2V0P9B8_9CHLO</name>
<dbReference type="InParanoid" id="A0A2V0P9B8"/>
<evidence type="ECO:0000259" key="6">
    <source>
        <dbReference type="Pfam" id="PF08623"/>
    </source>
</evidence>
<dbReference type="PANTHER" id="PTHR12696">
    <property type="entry name" value="TIP120"/>
    <property type="match status" value="1"/>
</dbReference>
<dbReference type="GO" id="GO:0010265">
    <property type="term" value="P:SCF complex assembly"/>
    <property type="evidence" value="ECO:0007669"/>
    <property type="project" value="InterPro"/>
</dbReference>
<dbReference type="Gene3D" id="1.25.10.10">
    <property type="entry name" value="Leucine-rich Repeat Variant"/>
    <property type="match status" value="1"/>
</dbReference>
<proteinExistence type="inferred from homology"/>
<dbReference type="EMBL" id="BDRX01000080">
    <property type="protein sequence ID" value="GBF96436.1"/>
    <property type="molecule type" value="Genomic_DNA"/>
</dbReference>
<dbReference type="InterPro" id="IPR013932">
    <property type="entry name" value="TATA-bd_TIP120"/>
</dbReference>
<feature type="region of interest" description="Disordered" evidence="5">
    <location>
        <begin position="305"/>
        <end position="346"/>
    </location>
</feature>
<dbReference type="InterPro" id="IPR021133">
    <property type="entry name" value="HEAT_type_2"/>
</dbReference>
<dbReference type="InterPro" id="IPR011989">
    <property type="entry name" value="ARM-like"/>
</dbReference>
<accession>A0A2V0P9B8</accession>
<evidence type="ECO:0000256" key="4">
    <source>
        <dbReference type="PROSITE-ProRule" id="PRU00103"/>
    </source>
</evidence>
<keyword evidence="2" id="KW-0677">Repeat</keyword>
<reference evidence="7 8" key="1">
    <citation type="journal article" date="2018" name="Sci. Rep.">
        <title>Raphidocelis subcapitata (=Pseudokirchneriella subcapitata) provides an insight into genome evolution and environmental adaptations in the Sphaeropleales.</title>
        <authorList>
            <person name="Suzuki S."/>
            <person name="Yamaguchi H."/>
            <person name="Nakajima N."/>
            <person name="Kawachi M."/>
        </authorList>
    </citation>
    <scope>NUCLEOTIDE SEQUENCE [LARGE SCALE GENOMIC DNA]</scope>
    <source>
        <strain evidence="7 8">NIES-35</strain>
    </source>
</reference>
<protein>
    <recommendedName>
        <fullName evidence="6">TATA-binding protein interacting (TIP20) domain-containing protein</fullName>
    </recommendedName>
</protein>
<evidence type="ECO:0000313" key="7">
    <source>
        <dbReference type="EMBL" id="GBF96436.1"/>
    </source>
</evidence>
<dbReference type="Pfam" id="PF08623">
    <property type="entry name" value="TIP120"/>
    <property type="match status" value="1"/>
</dbReference>
<feature type="domain" description="TATA-binding protein interacting (TIP20)" evidence="6">
    <location>
        <begin position="1154"/>
        <end position="1281"/>
    </location>
</feature>
<evidence type="ECO:0000256" key="3">
    <source>
        <dbReference type="ARBA" id="ARBA00022786"/>
    </source>
</evidence>
<evidence type="ECO:0000256" key="5">
    <source>
        <dbReference type="SAM" id="MobiDB-lite"/>
    </source>
</evidence>
<dbReference type="STRING" id="307507.A0A2V0P9B8"/>
<evidence type="ECO:0000256" key="1">
    <source>
        <dbReference type="ARBA" id="ARBA00007657"/>
    </source>
</evidence>
<feature type="repeat" description="HEAT" evidence="4">
    <location>
        <begin position="166"/>
        <end position="203"/>
    </location>
</feature>
<dbReference type="InterPro" id="IPR016024">
    <property type="entry name" value="ARM-type_fold"/>
</dbReference>
<dbReference type="Proteomes" id="UP000247498">
    <property type="component" value="Unassembled WGS sequence"/>
</dbReference>
<dbReference type="InterPro" id="IPR039852">
    <property type="entry name" value="CAND1/CAND2"/>
</dbReference>
<evidence type="ECO:0000313" key="8">
    <source>
        <dbReference type="Proteomes" id="UP000247498"/>
    </source>
</evidence>
<comment type="caution">
    <text evidence="7">The sequence shown here is derived from an EMBL/GenBank/DDBJ whole genome shotgun (WGS) entry which is preliminary data.</text>
</comment>
<keyword evidence="3" id="KW-0833">Ubl conjugation pathway</keyword>
<dbReference type="OrthoDB" id="6260732at2759"/>
<evidence type="ECO:0000256" key="2">
    <source>
        <dbReference type="ARBA" id="ARBA00022737"/>
    </source>
</evidence>
<gene>
    <name evidence="7" type="ORF">Rsub_09235</name>
</gene>
<sequence length="1316" mass="131004">MSGAAVNLILEKIGSKDKDFRYMATSDLLGELGKESFRVDADLERRLAAAVAAQLDDVSGDISGLAVKCLALLVRRIGEANAVAAINDLCSKVVSGKKDSTRDIASIALKTVIAEARDFRVPPNSALAAPAAAAIDNTGLASDALDILGGAAAAFGPHVAQSHGQLLSALLELVDDPRPALRKRALHCLAGLSPHLSEALLRDAAAALLAKLEAEAGGGKAADARVYALGGVSRATGHRLGPFLPRALPLVISCYEGAGEGEAEDELRDQCLQALESFVSRSPAAARPHLPEVLSAALGALRHDPNFADGMDGGGDEDGMDGGGDEAGSDEDDDAGSDDGYSDDEDASWKVRRAAAKLIAAAVAAYPDALPEVYSRAAPDLLSRFREREESVKTTVMGAYCDLVASAAARHYGPDGGAGPLQVLRSDVPAALKAAAQQLAGRDVKTRAAAFGVLRALGVAAPEEVAAGLGAIVPGVLSALSDRASSAAALKIEALAFLQPLLAGGDPETLAPHLAAIGGGLFEAAGERYYKASPLLGGFVVSAEALRCCEALVRCLRPAPPAPPGPGAAALAGPLFDAASARLAAQDQDQEVKEAAIGCVAAAVAALGDQPAAEGRVEGVLATLLERLRNETTRLPAVRAAAAVAASPLPLPALAGGAAGGVVAELTGFLRKANRRSAWPADKRTSLRAASLAALEALCSRPGLGLDPAALAPAVAEAPSLLSDGDLSLAAAALALYASLARSQPGAAASLADQVLPPALELVRSPLLQGAALSALQRFLGALADAAEAAGGGGGGGGGAAGAPPAASRDGLVAALLAAGGGAGGGGGGSAGGGEAAGAQAQASVARCVAALAVPAGGGGGGGLPPALLSMAASKDPSQQRLALLTIGEIGRRCPLAAAAPAARAAAVAALAGGGEEAKGAASVALGGLASLPELCSMVEAAAGEPARQYLLLQALGELLTALVARAAEGEEERRRAAAGGGGGMEEAEAAAPPLDAARVSELLALLLRCASGEEECAAAVADCLGHLALLAPEQARLRLGGGGLSRGVVGALADALPSADAAVRCAAAGAVKSMVSQAEGDGRAAGGRAGAAAAAAAAALGERLPDFLGLISDGDRRVRKAAVLALSSVSHHRPRLVAPHLPRLLPALFAQTAIDDGLDLRKAAFECLDILLDAAPGALDPPEFLACLVSGLGDHPDVRAPAHHMLARTAAAAPAAVLAQLDALIDPLEKTLTARTKSDAVKQEIDRHEESLRSCLRAVDALDRLPGSSSVPRWPEFMRRTPGGAALRDKLAAVRAEREEAAAGAAGAGACAARA</sequence>
<organism evidence="7 8">
    <name type="scientific">Raphidocelis subcapitata</name>
    <dbReference type="NCBI Taxonomy" id="307507"/>
    <lineage>
        <taxon>Eukaryota</taxon>
        <taxon>Viridiplantae</taxon>
        <taxon>Chlorophyta</taxon>
        <taxon>core chlorophytes</taxon>
        <taxon>Chlorophyceae</taxon>
        <taxon>CS clade</taxon>
        <taxon>Sphaeropleales</taxon>
        <taxon>Selenastraceae</taxon>
        <taxon>Raphidocelis</taxon>
    </lineage>
</organism>
<feature type="compositionally biased region" description="Acidic residues" evidence="5">
    <location>
        <begin position="314"/>
        <end position="346"/>
    </location>
</feature>
<dbReference type="FunCoup" id="A0A2V0P9B8">
    <property type="interactions" value="2166"/>
</dbReference>
<keyword evidence="8" id="KW-1185">Reference proteome</keyword>
<dbReference type="Pfam" id="PF25782">
    <property type="entry name" value="TPR_CAND1"/>
    <property type="match status" value="1"/>
</dbReference>
<dbReference type="SUPFAM" id="SSF48371">
    <property type="entry name" value="ARM repeat"/>
    <property type="match status" value="2"/>
</dbReference>